<dbReference type="AlphaFoldDB" id="A0A5E7BI96"/>
<proteinExistence type="predicted"/>
<dbReference type="EMBL" id="CABVHY010000008">
    <property type="protein sequence ID" value="VVN91305.1"/>
    <property type="molecule type" value="Genomic_DNA"/>
</dbReference>
<feature type="compositionally biased region" description="Polar residues" evidence="1">
    <location>
        <begin position="481"/>
        <end position="494"/>
    </location>
</feature>
<name>A0A5E7BI96_PSEFL</name>
<feature type="region of interest" description="Disordered" evidence="1">
    <location>
        <begin position="469"/>
        <end position="494"/>
    </location>
</feature>
<organism evidence="2 3">
    <name type="scientific">Pseudomonas fluorescens</name>
    <dbReference type="NCBI Taxonomy" id="294"/>
    <lineage>
        <taxon>Bacteria</taxon>
        <taxon>Pseudomonadati</taxon>
        <taxon>Pseudomonadota</taxon>
        <taxon>Gammaproteobacteria</taxon>
        <taxon>Pseudomonadales</taxon>
        <taxon>Pseudomonadaceae</taxon>
        <taxon>Pseudomonas</taxon>
    </lineage>
</organism>
<dbReference type="OrthoDB" id="7028673at2"/>
<accession>A0A5E7BI96</accession>
<evidence type="ECO:0000313" key="2">
    <source>
        <dbReference type="EMBL" id="VVN91305.1"/>
    </source>
</evidence>
<gene>
    <name evidence="2" type="ORF">PS723_01890</name>
</gene>
<reference evidence="2 3" key="1">
    <citation type="submission" date="2019-09" db="EMBL/GenBank/DDBJ databases">
        <authorList>
            <person name="Chandra G."/>
            <person name="Truman W A."/>
        </authorList>
    </citation>
    <scope>NUCLEOTIDE SEQUENCE [LARGE SCALE GENOMIC DNA]</scope>
    <source>
        <strain evidence="2">PS723</strain>
    </source>
</reference>
<dbReference type="Proteomes" id="UP000379480">
    <property type="component" value="Unassembled WGS sequence"/>
</dbReference>
<sequence length="494" mass="54984">MSAIHDQAMNYVYQQVLQRLLGYYSRAERTALQLFIQRLIVAAGGIERISEFKVLVAHPGTRDSSYTLGFVRAAQLSIAGRAPATFNLRVATLRHAGVSQTALANIHRSYGSLFVYDDPRVEVLMTDGRNVLPFNHLTSLCDENRELNRRNLLLSCHLAPGVKSSTFRNHCYLSLGAFYGRIARWGDGVDVLVSSDSPHEQRRYLTGFINAARTIGLSTEGVPALDFEDLFCVLEPFGQDYYQQLCAGRTEEDGQDDPEFRARRQVSYLGLHDLVGGGLEDRWPLLSEFLGFQFDQLSSQVSETDYVSPLLSAHTQGLRAQFVDSRTYEEGISRYLRSAALMMRKKNLPEKVIEQMLSAYGSGQRIEERRALASNYAQQTLGLNEAQLVCLLYSPFVDQGAGLERFLRCRHPGMLVAMPELHKALQTQSAPEQVLQWMVDVSGLSVGLLSTLYSMSPVATADEASIDFNDPGQHAGPRTLFDSSDLTSEESTGS</sequence>
<evidence type="ECO:0000256" key="1">
    <source>
        <dbReference type="SAM" id="MobiDB-lite"/>
    </source>
</evidence>
<evidence type="ECO:0000313" key="3">
    <source>
        <dbReference type="Proteomes" id="UP000379480"/>
    </source>
</evidence>
<protein>
    <submittedName>
        <fullName evidence="2">Uncharacterized protein</fullName>
    </submittedName>
</protein>
<dbReference type="RefSeq" id="WP_150803399.1">
    <property type="nucleotide sequence ID" value="NZ_CABVHY010000008.1"/>
</dbReference>